<evidence type="ECO:0000313" key="3">
    <source>
        <dbReference type="Proteomes" id="UP000589036"/>
    </source>
</evidence>
<proteinExistence type="predicted"/>
<keyword evidence="3" id="KW-1185">Reference proteome</keyword>
<organism evidence="2 3">
    <name type="scientific">Spinactinospora alkalitolerans</name>
    <dbReference type="NCBI Taxonomy" id="687207"/>
    <lineage>
        <taxon>Bacteria</taxon>
        <taxon>Bacillati</taxon>
        <taxon>Actinomycetota</taxon>
        <taxon>Actinomycetes</taxon>
        <taxon>Streptosporangiales</taxon>
        <taxon>Nocardiopsidaceae</taxon>
        <taxon>Spinactinospora</taxon>
    </lineage>
</organism>
<gene>
    <name evidence="2" type="ORF">HDA32_005468</name>
</gene>
<name>A0A852U2A3_9ACTN</name>
<accession>A0A852U2A3</accession>
<comment type="caution">
    <text evidence="2">The sequence shown here is derived from an EMBL/GenBank/DDBJ whole genome shotgun (WGS) entry which is preliminary data.</text>
</comment>
<feature type="region of interest" description="Disordered" evidence="1">
    <location>
        <begin position="1"/>
        <end position="33"/>
    </location>
</feature>
<reference evidence="2 3" key="1">
    <citation type="submission" date="2020-07" db="EMBL/GenBank/DDBJ databases">
        <title>Sequencing the genomes of 1000 actinobacteria strains.</title>
        <authorList>
            <person name="Klenk H.-P."/>
        </authorList>
    </citation>
    <scope>NUCLEOTIDE SEQUENCE [LARGE SCALE GENOMIC DNA]</scope>
    <source>
        <strain evidence="2 3">CXB654</strain>
    </source>
</reference>
<evidence type="ECO:0000313" key="2">
    <source>
        <dbReference type="EMBL" id="NYE50348.1"/>
    </source>
</evidence>
<evidence type="ECO:0000256" key="1">
    <source>
        <dbReference type="SAM" id="MobiDB-lite"/>
    </source>
</evidence>
<dbReference type="EMBL" id="JACCCC010000001">
    <property type="protein sequence ID" value="NYE50348.1"/>
    <property type="molecule type" value="Genomic_DNA"/>
</dbReference>
<dbReference type="RefSeq" id="WP_179645844.1">
    <property type="nucleotide sequence ID" value="NZ_BAAAYY010000014.1"/>
</dbReference>
<sequence length="69" mass="7399">MNRSFPLPAASGARAQPAHNGGDAGTRQIGEEETAAKLTGILRQEEEMARFLEEKPPEAVREAPAAVDR</sequence>
<protein>
    <submittedName>
        <fullName evidence="2">Uncharacterized protein</fullName>
    </submittedName>
</protein>
<dbReference type="AlphaFoldDB" id="A0A852U2A3"/>
<dbReference type="Proteomes" id="UP000589036">
    <property type="component" value="Unassembled WGS sequence"/>
</dbReference>